<protein>
    <submittedName>
        <fullName evidence="1">Uncharacterized protein</fullName>
    </submittedName>
</protein>
<evidence type="ECO:0000313" key="1">
    <source>
        <dbReference type="EMBL" id="VVC34904.1"/>
    </source>
</evidence>
<proteinExistence type="predicted"/>
<evidence type="ECO:0000313" key="2">
    <source>
        <dbReference type="Proteomes" id="UP000325440"/>
    </source>
</evidence>
<accession>A0A5E4MZK7</accession>
<gene>
    <name evidence="1" type="ORF">CINCED_3A022391</name>
</gene>
<reference evidence="1 2" key="1">
    <citation type="submission" date="2019-08" db="EMBL/GenBank/DDBJ databases">
        <authorList>
            <person name="Alioto T."/>
            <person name="Alioto T."/>
            <person name="Gomez Garrido J."/>
        </authorList>
    </citation>
    <scope>NUCLEOTIDE SEQUENCE [LARGE SCALE GENOMIC DNA]</scope>
</reference>
<dbReference type="AlphaFoldDB" id="A0A5E4MZK7"/>
<name>A0A5E4MZK7_9HEMI</name>
<organism evidence="1 2">
    <name type="scientific">Cinara cedri</name>
    <dbReference type="NCBI Taxonomy" id="506608"/>
    <lineage>
        <taxon>Eukaryota</taxon>
        <taxon>Metazoa</taxon>
        <taxon>Ecdysozoa</taxon>
        <taxon>Arthropoda</taxon>
        <taxon>Hexapoda</taxon>
        <taxon>Insecta</taxon>
        <taxon>Pterygota</taxon>
        <taxon>Neoptera</taxon>
        <taxon>Paraneoptera</taxon>
        <taxon>Hemiptera</taxon>
        <taxon>Sternorrhyncha</taxon>
        <taxon>Aphidomorpha</taxon>
        <taxon>Aphidoidea</taxon>
        <taxon>Aphididae</taxon>
        <taxon>Lachninae</taxon>
        <taxon>Cinara</taxon>
    </lineage>
</organism>
<dbReference type="EMBL" id="CABPRJ010001024">
    <property type="protein sequence ID" value="VVC34904.1"/>
    <property type="molecule type" value="Genomic_DNA"/>
</dbReference>
<sequence>MPDESAPRKNYIPNSYKNVTDPIIGGVGNDYVYITVDETTDPRGLAVANVSIGKLDGTPGKSCLVACKELEYTNYETICQFINSS</sequence>
<dbReference type="OrthoDB" id="6617129at2759"/>
<dbReference type="Proteomes" id="UP000325440">
    <property type="component" value="Unassembled WGS sequence"/>
</dbReference>
<keyword evidence="2" id="KW-1185">Reference proteome</keyword>